<evidence type="ECO:0000256" key="9">
    <source>
        <dbReference type="RuleBase" id="RU363032"/>
    </source>
</evidence>
<dbReference type="PROSITE" id="PS50928">
    <property type="entry name" value="ABC_TM1"/>
    <property type="match status" value="1"/>
</dbReference>
<comment type="subcellular location">
    <subcellularLocation>
        <location evidence="1 9">Cell membrane</location>
        <topology evidence="1 9">Multi-pass membrane protein</topology>
    </subcellularLocation>
</comment>
<comment type="similarity">
    <text evidence="2">Belongs to the binding-protein-dependent transport system permease family. HisMQ subfamily.</text>
</comment>
<evidence type="ECO:0000256" key="8">
    <source>
        <dbReference type="ARBA" id="ARBA00023136"/>
    </source>
</evidence>
<feature type="transmembrane region" description="Helical" evidence="9">
    <location>
        <begin position="203"/>
        <end position="225"/>
    </location>
</feature>
<dbReference type="Gene3D" id="1.10.3720.10">
    <property type="entry name" value="MetI-like"/>
    <property type="match status" value="1"/>
</dbReference>
<evidence type="ECO:0000256" key="3">
    <source>
        <dbReference type="ARBA" id="ARBA00022448"/>
    </source>
</evidence>
<dbReference type="AlphaFoldDB" id="A0A0R2HFJ9"/>
<evidence type="ECO:0000313" key="12">
    <source>
        <dbReference type="Proteomes" id="UP000051841"/>
    </source>
</evidence>
<evidence type="ECO:0000259" key="10">
    <source>
        <dbReference type="PROSITE" id="PS50928"/>
    </source>
</evidence>
<comment type="caution">
    <text evidence="11">The sequence shown here is derived from an EMBL/GenBank/DDBJ whole genome shotgun (WGS) entry which is preliminary data.</text>
</comment>
<evidence type="ECO:0000256" key="5">
    <source>
        <dbReference type="ARBA" id="ARBA00022692"/>
    </source>
</evidence>
<keyword evidence="6" id="KW-0029">Amino-acid transport</keyword>
<dbReference type="InterPro" id="IPR010065">
    <property type="entry name" value="AA_ABC_transptr_permease_3TM"/>
</dbReference>
<name>A0A0R2HFJ9_9FIRM</name>
<dbReference type="CDD" id="cd06261">
    <property type="entry name" value="TM_PBP2"/>
    <property type="match status" value="1"/>
</dbReference>
<keyword evidence="4" id="KW-1003">Cell membrane</keyword>
<dbReference type="PANTHER" id="PTHR30614">
    <property type="entry name" value="MEMBRANE COMPONENT OF AMINO ACID ABC TRANSPORTER"/>
    <property type="match status" value="1"/>
</dbReference>
<dbReference type="PATRIC" id="fig|1410657.5.peg.826"/>
<evidence type="ECO:0000256" key="4">
    <source>
        <dbReference type="ARBA" id="ARBA00022475"/>
    </source>
</evidence>
<keyword evidence="5 9" id="KW-0812">Transmembrane</keyword>
<keyword evidence="12" id="KW-1185">Reference proteome</keyword>
<evidence type="ECO:0000256" key="2">
    <source>
        <dbReference type="ARBA" id="ARBA00010072"/>
    </source>
</evidence>
<dbReference type="Pfam" id="PF00528">
    <property type="entry name" value="BPD_transp_1"/>
    <property type="match status" value="1"/>
</dbReference>
<evidence type="ECO:0000256" key="7">
    <source>
        <dbReference type="ARBA" id="ARBA00022989"/>
    </source>
</evidence>
<feature type="domain" description="ABC transmembrane type-1" evidence="10">
    <location>
        <begin position="23"/>
        <end position="222"/>
    </location>
</feature>
<feature type="transmembrane region" description="Helical" evidence="9">
    <location>
        <begin position="100"/>
        <end position="119"/>
    </location>
</feature>
<feature type="transmembrane region" description="Helical" evidence="9">
    <location>
        <begin position="20"/>
        <end position="47"/>
    </location>
</feature>
<protein>
    <submittedName>
        <fullName evidence="11">Abc transporter permease component</fullName>
    </submittedName>
</protein>
<dbReference type="NCBIfam" id="TIGR01726">
    <property type="entry name" value="HEQRo_perm_3TM"/>
    <property type="match status" value="1"/>
</dbReference>
<dbReference type="InterPro" id="IPR043429">
    <property type="entry name" value="ArtM/GltK/GlnP/TcyL/YhdX-like"/>
</dbReference>
<evidence type="ECO:0000256" key="6">
    <source>
        <dbReference type="ARBA" id="ARBA00022970"/>
    </source>
</evidence>
<dbReference type="RefSeq" id="WP_029070290.1">
    <property type="nucleotide sequence ID" value="NZ_JNKN01000005.1"/>
</dbReference>
<organism evidence="11 12">
    <name type="scientific">Kandleria vitulina DSM 20405</name>
    <dbReference type="NCBI Taxonomy" id="1410657"/>
    <lineage>
        <taxon>Bacteria</taxon>
        <taxon>Bacillati</taxon>
        <taxon>Bacillota</taxon>
        <taxon>Erysipelotrichia</taxon>
        <taxon>Erysipelotrichales</taxon>
        <taxon>Coprobacillaceae</taxon>
        <taxon>Kandleria</taxon>
    </lineage>
</organism>
<dbReference type="SUPFAM" id="SSF161098">
    <property type="entry name" value="MetI-like"/>
    <property type="match status" value="1"/>
</dbReference>
<dbReference type="GO" id="GO:0043190">
    <property type="term" value="C:ATP-binding cassette (ABC) transporter complex"/>
    <property type="evidence" value="ECO:0007669"/>
    <property type="project" value="InterPro"/>
</dbReference>
<keyword evidence="8 9" id="KW-0472">Membrane</keyword>
<reference evidence="11 12" key="1">
    <citation type="journal article" date="2015" name="Genome Announc.">
        <title>Expanding the biotechnology potential of lactobacilli through comparative genomics of 213 strains and associated genera.</title>
        <authorList>
            <person name="Sun Z."/>
            <person name="Harris H.M."/>
            <person name="McCann A."/>
            <person name="Guo C."/>
            <person name="Argimon S."/>
            <person name="Zhang W."/>
            <person name="Yang X."/>
            <person name="Jeffery I.B."/>
            <person name="Cooney J.C."/>
            <person name="Kagawa T.F."/>
            <person name="Liu W."/>
            <person name="Song Y."/>
            <person name="Salvetti E."/>
            <person name="Wrobel A."/>
            <person name="Rasinkangas P."/>
            <person name="Parkhill J."/>
            <person name="Rea M.C."/>
            <person name="O'Sullivan O."/>
            <person name="Ritari J."/>
            <person name="Douillard F.P."/>
            <person name="Paul Ross R."/>
            <person name="Yang R."/>
            <person name="Briner A.E."/>
            <person name="Felis G.E."/>
            <person name="de Vos W.M."/>
            <person name="Barrangou R."/>
            <person name="Klaenhammer T.R."/>
            <person name="Caufield P.W."/>
            <person name="Cui Y."/>
            <person name="Zhang H."/>
            <person name="O'Toole P.W."/>
        </authorList>
    </citation>
    <scope>NUCLEOTIDE SEQUENCE [LARGE SCALE GENOMIC DNA]</scope>
    <source>
        <strain evidence="11 12">DSM 20405</strain>
    </source>
</reference>
<keyword evidence="7 9" id="KW-1133">Transmembrane helix</keyword>
<accession>A0A0R2HFJ9</accession>
<feature type="transmembrane region" description="Helical" evidence="9">
    <location>
        <begin position="68"/>
        <end position="94"/>
    </location>
</feature>
<dbReference type="InterPro" id="IPR000515">
    <property type="entry name" value="MetI-like"/>
</dbReference>
<dbReference type="PANTHER" id="PTHR30614:SF20">
    <property type="entry name" value="GLUTAMINE TRANSPORT SYSTEM PERMEASE PROTEIN GLNP"/>
    <property type="match status" value="1"/>
</dbReference>
<evidence type="ECO:0000313" key="11">
    <source>
        <dbReference type="EMBL" id="KRN51323.1"/>
    </source>
</evidence>
<dbReference type="InterPro" id="IPR035906">
    <property type="entry name" value="MetI-like_sf"/>
</dbReference>
<proteinExistence type="inferred from homology"/>
<sequence length="242" mass="26603">MSIDFHFAWQTLLDGWPLFAYGIAMTLAFAFVGTACGLVLGLIIGAIHSMEIDPLDSTFKKILKKCGHVFTSLYVWIFRGTPMMVQAVFLYYLLKPILNWDGLTAGMIIISINTGAYMAEIIRSGIQAIDPGQSEGAKALGMTNAQTLFSIIFPQAIKNSFPSIGNQLIVNIKDSCMLNAIAVTELYFQATSIAGSTMKYTEIYMLVAIMYLILTSLATAILHFIEKKITHTNQVSVMDNCA</sequence>
<gene>
    <name evidence="11" type="ORF">IV49_GL000792</name>
</gene>
<dbReference type="GO" id="GO:0006865">
    <property type="term" value="P:amino acid transport"/>
    <property type="evidence" value="ECO:0007669"/>
    <property type="project" value="UniProtKB-KW"/>
</dbReference>
<evidence type="ECO:0000256" key="1">
    <source>
        <dbReference type="ARBA" id="ARBA00004651"/>
    </source>
</evidence>
<dbReference type="GO" id="GO:0022857">
    <property type="term" value="F:transmembrane transporter activity"/>
    <property type="evidence" value="ECO:0007669"/>
    <property type="project" value="InterPro"/>
</dbReference>
<keyword evidence="3 9" id="KW-0813">Transport</keyword>
<dbReference type="EMBL" id="JQBL01000002">
    <property type="protein sequence ID" value="KRN51323.1"/>
    <property type="molecule type" value="Genomic_DNA"/>
</dbReference>
<dbReference type="Proteomes" id="UP000051841">
    <property type="component" value="Unassembled WGS sequence"/>
</dbReference>